<reference evidence="1 2" key="1">
    <citation type="journal article" date="2020" name="Nature">
        <title>Six reference-quality genomes reveal evolution of bat adaptations.</title>
        <authorList>
            <person name="Jebb D."/>
            <person name="Huang Z."/>
            <person name="Pippel M."/>
            <person name="Hughes G.M."/>
            <person name="Lavrichenko K."/>
            <person name="Devanna P."/>
            <person name="Winkler S."/>
            <person name="Jermiin L.S."/>
            <person name="Skirmuntt E.C."/>
            <person name="Katzourakis A."/>
            <person name="Burkitt-Gray L."/>
            <person name="Ray D.A."/>
            <person name="Sullivan K.A.M."/>
            <person name="Roscito J.G."/>
            <person name="Kirilenko B.M."/>
            <person name="Davalos L.M."/>
            <person name="Corthals A.P."/>
            <person name="Power M.L."/>
            <person name="Jones G."/>
            <person name="Ransome R.D."/>
            <person name="Dechmann D.K.N."/>
            <person name="Locatelli A.G."/>
            <person name="Puechmaille S.J."/>
            <person name="Fedrigo O."/>
            <person name="Jarvis E.D."/>
            <person name="Hiller M."/>
            <person name="Vernes S.C."/>
            <person name="Myers E.W."/>
            <person name="Teeling E.C."/>
        </authorList>
    </citation>
    <scope>NUCLEOTIDE SEQUENCE [LARGE SCALE GENOMIC DNA]</scope>
    <source>
        <strain evidence="1">MMolMol1</strain>
        <tissue evidence="1">Muscle</tissue>
    </source>
</reference>
<dbReference type="EMBL" id="JACASF010000023">
    <property type="protein sequence ID" value="KAF6399843.1"/>
    <property type="molecule type" value="Genomic_DNA"/>
</dbReference>
<comment type="caution">
    <text evidence="1">The sequence shown here is derived from an EMBL/GenBank/DDBJ whole genome shotgun (WGS) entry which is preliminary data.</text>
</comment>
<protein>
    <submittedName>
        <fullName evidence="1">Uncharacterized protein</fullName>
    </submittedName>
</protein>
<dbReference type="InParanoid" id="A0A7J8BLW2"/>
<dbReference type="Proteomes" id="UP000550707">
    <property type="component" value="Unassembled WGS sequence"/>
</dbReference>
<sequence>MKTATDLVYLQTNPEMSQGQQGLAYLLMIIQLNISQLKATSPSRSFCCFPSTVAKGNQGVLFLGMGLGAGASSVNTNRPAGGLLFPADPTFPTCPHLAEHCRPTEKPGLRYSHEGPKPVIPVFQVTLEWTPHITLHVGP</sequence>
<proteinExistence type="predicted"/>
<organism evidence="1 2">
    <name type="scientific">Molossus molossus</name>
    <name type="common">Pallas' mastiff bat</name>
    <name type="synonym">Vespertilio molossus</name>
    <dbReference type="NCBI Taxonomy" id="27622"/>
    <lineage>
        <taxon>Eukaryota</taxon>
        <taxon>Metazoa</taxon>
        <taxon>Chordata</taxon>
        <taxon>Craniata</taxon>
        <taxon>Vertebrata</taxon>
        <taxon>Euteleostomi</taxon>
        <taxon>Mammalia</taxon>
        <taxon>Eutheria</taxon>
        <taxon>Laurasiatheria</taxon>
        <taxon>Chiroptera</taxon>
        <taxon>Yangochiroptera</taxon>
        <taxon>Molossidae</taxon>
        <taxon>Molossus</taxon>
    </lineage>
</organism>
<keyword evidence="2" id="KW-1185">Reference proteome</keyword>
<evidence type="ECO:0000313" key="1">
    <source>
        <dbReference type="EMBL" id="KAF6399843.1"/>
    </source>
</evidence>
<name>A0A7J8BLW2_MOLMO</name>
<evidence type="ECO:0000313" key="2">
    <source>
        <dbReference type="Proteomes" id="UP000550707"/>
    </source>
</evidence>
<dbReference type="AlphaFoldDB" id="A0A7J8BLW2"/>
<gene>
    <name evidence="1" type="ORF">HJG59_010112</name>
</gene>
<accession>A0A7J8BLW2</accession>